<organism evidence="3 4">
    <name type="scientific">Streptomyces lonarensis</name>
    <dbReference type="NCBI Taxonomy" id="700599"/>
    <lineage>
        <taxon>Bacteria</taxon>
        <taxon>Bacillati</taxon>
        <taxon>Actinomycetota</taxon>
        <taxon>Actinomycetes</taxon>
        <taxon>Kitasatosporales</taxon>
        <taxon>Streptomycetaceae</taxon>
        <taxon>Streptomyces</taxon>
    </lineage>
</organism>
<dbReference type="EMBL" id="JAAVJD010000105">
    <property type="protein sequence ID" value="NJQ06747.1"/>
    <property type="molecule type" value="Genomic_DNA"/>
</dbReference>
<proteinExistence type="predicted"/>
<evidence type="ECO:0000256" key="2">
    <source>
        <dbReference type="SAM" id="SignalP"/>
    </source>
</evidence>
<feature type="chain" id="PRO_5038481577" description="Secreted protein" evidence="2">
    <location>
        <begin position="28"/>
        <end position="189"/>
    </location>
</feature>
<gene>
    <name evidence="3" type="ORF">HCN56_14415</name>
</gene>
<name>A0A7X6D258_9ACTN</name>
<keyword evidence="4" id="KW-1185">Reference proteome</keyword>
<sequence>MQSPAVPGLPHTRARALHWLTTAAALAAVAGAAAMVQPEGATARPGPPVPQATGGPDPEAVDYPLECGPHPTAVTHSAQVDLDGDGRTETVAAVRCDAGGGTPPHGLYLLTGRADGAVVVAETLVDPGEGMIVSELAAADGTLRAVLLAYSSPDVPRSDPDLHGEATWNWRDGRLVVDQAAPPAPAFHT</sequence>
<dbReference type="Proteomes" id="UP000578686">
    <property type="component" value="Unassembled WGS sequence"/>
</dbReference>
<reference evidence="3 4" key="1">
    <citation type="submission" date="2020-03" db="EMBL/GenBank/DDBJ databases">
        <title>Draft genome of Streptomyces sp. ventii, isolated from the Axial Seamount in the Pacific Ocean, and resequencing of the two type strains Streptomyces lonarensis strain NCL 716 and Streptomyces bohaiensis strain 11A07.</title>
        <authorList>
            <person name="Loughran R.M."/>
            <person name="Pfannmuller K.M."/>
            <person name="Wasson B.J."/>
            <person name="Deadmond M.C."/>
            <person name="Paddock B.E."/>
            <person name="Koyack M.J."/>
            <person name="Gallegos D.A."/>
            <person name="Mitchell E.A."/>
            <person name="Ushijima B."/>
            <person name="Saw J.H."/>
            <person name="Mcphail K.L."/>
            <person name="Videau P."/>
        </authorList>
    </citation>
    <scope>NUCLEOTIDE SEQUENCE [LARGE SCALE GENOMIC DNA]</scope>
    <source>
        <strain evidence="3 4">NCL716</strain>
    </source>
</reference>
<dbReference type="RefSeq" id="WP_167971157.1">
    <property type="nucleotide sequence ID" value="NZ_BHZG01000002.1"/>
</dbReference>
<protein>
    <recommendedName>
        <fullName evidence="5">Secreted protein</fullName>
    </recommendedName>
</protein>
<evidence type="ECO:0000313" key="3">
    <source>
        <dbReference type="EMBL" id="NJQ06747.1"/>
    </source>
</evidence>
<accession>A0A7X6D258</accession>
<evidence type="ECO:0000313" key="4">
    <source>
        <dbReference type="Proteomes" id="UP000578686"/>
    </source>
</evidence>
<evidence type="ECO:0000256" key="1">
    <source>
        <dbReference type="SAM" id="MobiDB-lite"/>
    </source>
</evidence>
<dbReference type="AlphaFoldDB" id="A0A7X6D258"/>
<comment type="caution">
    <text evidence="3">The sequence shown here is derived from an EMBL/GenBank/DDBJ whole genome shotgun (WGS) entry which is preliminary data.</text>
</comment>
<feature type="region of interest" description="Disordered" evidence="1">
    <location>
        <begin position="39"/>
        <end position="62"/>
    </location>
</feature>
<feature type="signal peptide" evidence="2">
    <location>
        <begin position="1"/>
        <end position="27"/>
    </location>
</feature>
<keyword evidence="2" id="KW-0732">Signal</keyword>
<evidence type="ECO:0008006" key="5">
    <source>
        <dbReference type="Google" id="ProtNLM"/>
    </source>
</evidence>